<comment type="similarity">
    <text evidence="2">Belongs to the Tonsoku family.</text>
</comment>
<dbReference type="InterPro" id="IPR011990">
    <property type="entry name" value="TPR-like_helical_dom_sf"/>
</dbReference>
<evidence type="ECO:0000313" key="7">
    <source>
        <dbReference type="EMBL" id="SDN73494.1"/>
    </source>
</evidence>
<organism evidence="7 8">
    <name type="scientific">Tenuibacillus multivorans</name>
    <dbReference type="NCBI Taxonomy" id="237069"/>
    <lineage>
        <taxon>Bacteria</taxon>
        <taxon>Bacillati</taxon>
        <taxon>Bacillota</taxon>
        <taxon>Bacilli</taxon>
        <taxon>Bacillales</taxon>
        <taxon>Bacillaceae</taxon>
        <taxon>Tenuibacillus</taxon>
    </lineage>
</organism>
<evidence type="ECO:0000256" key="4">
    <source>
        <dbReference type="ARBA" id="ARBA00022763"/>
    </source>
</evidence>
<sequence>MIQNQFVIHDQKNKPLKLRAERVAFYVRGQIVEAVSEDHELYYLFYYRSEFLTAKKATKIRRGSYIASAFKNGLTFEASHPFIRQLISSNQSSRVINNKQLLRKINKHYTTQEQAYILTFFESFISKKQIFEKIRAMFYEYRRNGQLFDAYQLIRILMDFAPKHSLVKSLSSDLIYKDFTKMYYEKSEELFTNDKIEAEKIMFKNRETYDEQLTMMLEREERWIELMVCLYDQLSHNPSTHQYQTFYQLLQKSCTEHEATQILEYLSNQINFMPLQRDLCDLYLSTNQIEKVSHLISQHPIDLNEKDLKRITEALETVDPNQLTLQLDELSLLLNKVTSNNRDLAERLLHKFIGVMLKDYDLDVIKKWLEPFKKQHGDLVTVEKFKQIYDLNDDLDQMQALGELYYEFKGWNQALECFSLESELKPDEAKPLKWLSKTYREMGMLEESDAYQKLFVNVQKQA</sequence>
<dbReference type="GO" id="GO:0005694">
    <property type="term" value="C:chromosome"/>
    <property type="evidence" value="ECO:0007669"/>
    <property type="project" value="UniProtKB-SubCell"/>
</dbReference>
<dbReference type="RefSeq" id="WP_093857338.1">
    <property type="nucleotide sequence ID" value="NZ_BJVZ01000005.1"/>
</dbReference>
<protein>
    <recommendedName>
        <fullName evidence="9">Tetratricopeptide repeat-containing protein</fullName>
    </recommendedName>
</protein>
<evidence type="ECO:0000256" key="6">
    <source>
        <dbReference type="PROSITE-ProRule" id="PRU00339"/>
    </source>
</evidence>
<keyword evidence="8" id="KW-1185">Reference proteome</keyword>
<dbReference type="STRING" id="237069.SAMN05216498_2939"/>
<dbReference type="EMBL" id="FNIG01000008">
    <property type="protein sequence ID" value="SDN73494.1"/>
    <property type="molecule type" value="Genomic_DNA"/>
</dbReference>
<evidence type="ECO:0008006" key="9">
    <source>
        <dbReference type="Google" id="ProtNLM"/>
    </source>
</evidence>
<dbReference type="SUPFAM" id="SSF48452">
    <property type="entry name" value="TPR-like"/>
    <property type="match status" value="1"/>
</dbReference>
<evidence type="ECO:0000313" key="8">
    <source>
        <dbReference type="Proteomes" id="UP000199334"/>
    </source>
</evidence>
<keyword evidence="6" id="KW-0802">TPR repeat</keyword>
<dbReference type="PROSITE" id="PS50005">
    <property type="entry name" value="TPR"/>
    <property type="match status" value="1"/>
</dbReference>
<keyword evidence="4" id="KW-0227">DNA damage</keyword>
<dbReference type="OrthoDB" id="2676051at2"/>
<dbReference type="PROSITE" id="PS51450">
    <property type="entry name" value="LRR"/>
    <property type="match status" value="1"/>
</dbReference>
<proteinExistence type="inferred from homology"/>
<gene>
    <name evidence="7" type="ORF">SAMN05216498_2939</name>
</gene>
<keyword evidence="5" id="KW-0234">DNA repair</keyword>
<dbReference type="AlphaFoldDB" id="A0A1H0DTG9"/>
<name>A0A1H0DTG9_9BACI</name>
<reference evidence="7 8" key="1">
    <citation type="submission" date="2016-10" db="EMBL/GenBank/DDBJ databases">
        <authorList>
            <person name="de Groot N.N."/>
        </authorList>
    </citation>
    <scope>NUCLEOTIDE SEQUENCE [LARGE SCALE GENOMIC DNA]</scope>
    <source>
        <strain evidence="7 8">CGMCC 1.3442</strain>
    </source>
</reference>
<feature type="repeat" description="TPR" evidence="6">
    <location>
        <begin position="395"/>
        <end position="428"/>
    </location>
</feature>
<evidence type="ECO:0000256" key="5">
    <source>
        <dbReference type="ARBA" id="ARBA00023204"/>
    </source>
</evidence>
<accession>A0A1H0DTG9</accession>
<dbReference type="InterPro" id="IPR019734">
    <property type="entry name" value="TPR_rpt"/>
</dbReference>
<evidence type="ECO:0000256" key="1">
    <source>
        <dbReference type="ARBA" id="ARBA00004286"/>
    </source>
</evidence>
<keyword evidence="3" id="KW-0158">Chromosome</keyword>
<dbReference type="InterPro" id="IPR001611">
    <property type="entry name" value="Leu-rich_rpt"/>
</dbReference>
<evidence type="ECO:0000256" key="2">
    <source>
        <dbReference type="ARBA" id="ARBA00010999"/>
    </source>
</evidence>
<dbReference type="GO" id="GO:0006281">
    <property type="term" value="P:DNA repair"/>
    <property type="evidence" value="ECO:0007669"/>
    <property type="project" value="UniProtKB-KW"/>
</dbReference>
<comment type="subcellular location">
    <subcellularLocation>
        <location evidence="1">Chromosome</location>
    </subcellularLocation>
</comment>
<dbReference type="Proteomes" id="UP000199334">
    <property type="component" value="Unassembled WGS sequence"/>
</dbReference>
<evidence type="ECO:0000256" key="3">
    <source>
        <dbReference type="ARBA" id="ARBA00022454"/>
    </source>
</evidence>